<gene>
    <name evidence="2" type="ORF">HHI36_005684</name>
</gene>
<keyword evidence="3" id="KW-1185">Reference proteome</keyword>
<feature type="compositionally biased region" description="Basic and acidic residues" evidence="1">
    <location>
        <begin position="35"/>
        <end position="44"/>
    </location>
</feature>
<evidence type="ECO:0000256" key="1">
    <source>
        <dbReference type="SAM" id="MobiDB-lite"/>
    </source>
</evidence>
<reference evidence="2 3" key="1">
    <citation type="journal article" date="2021" name="BMC Biol.">
        <title>Horizontally acquired antibacterial genes associated with adaptive radiation of ladybird beetles.</title>
        <authorList>
            <person name="Li H.S."/>
            <person name="Tang X.F."/>
            <person name="Huang Y.H."/>
            <person name="Xu Z.Y."/>
            <person name="Chen M.L."/>
            <person name="Du X.Y."/>
            <person name="Qiu B.Y."/>
            <person name="Chen P.T."/>
            <person name="Zhang W."/>
            <person name="Slipinski A."/>
            <person name="Escalona H.E."/>
            <person name="Waterhouse R.M."/>
            <person name="Zwick A."/>
            <person name="Pang H."/>
        </authorList>
    </citation>
    <scope>NUCLEOTIDE SEQUENCE [LARGE SCALE GENOMIC DNA]</scope>
    <source>
        <strain evidence="2">SYSU2018</strain>
    </source>
</reference>
<feature type="region of interest" description="Disordered" evidence="1">
    <location>
        <begin position="1"/>
        <end position="73"/>
    </location>
</feature>
<organism evidence="2 3">
    <name type="scientific">Cryptolaemus montrouzieri</name>
    <dbReference type="NCBI Taxonomy" id="559131"/>
    <lineage>
        <taxon>Eukaryota</taxon>
        <taxon>Metazoa</taxon>
        <taxon>Ecdysozoa</taxon>
        <taxon>Arthropoda</taxon>
        <taxon>Hexapoda</taxon>
        <taxon>Insecta</taxon>
        <taxon>Pterygota</taxon>
        <taxon>Neoptera</taxon>
        <taxon>Endopterygota</taxon>
        <taxon>Coleoptera</taxon>
        <taxon>Polyphaga</taxon>
        <taxon>Cucujiformia</taxon>
        <taxon>Coccinelloidea</taxon>
        <taxon>Coccinellidae</taxon>
        <taxon>Scymninae</taxon>
        <taxon>Scymnini</taxon>
        <taxon>Cryptolaemus</taxon>
    </lineage>
</organism>
<evidence type="ECO:0000313" key="3">
    <source>
        <dbReference type="Proteomes" id="UP001516400"/>
    </source>
</evidence>
<dbReference type="EMBL" id="JABFTP020000144">
    <property type="protein sequence ID" value="KAL3282502.1"/>
    <property type="molecule type" value="Genomic_DNA"/>
</dbReference>
<accession>A0ABD2NUV4</accession>
<protein>
    <submittedName>
        <fullName evidence="2">Uncharacterized protein</fullName>
    </submittedName>
</protein>
<proteinExistence type="predicted"/>
<evidence type="ECO:0000313" key="2">
    <source>
        <dbReference type="EMBL" id="KAL3282502.1"/>
    </source>
</evidence>
<dbReference type="AlphaFoldDB" id="A0ABD2NUV4"/>
<name>A0ABD2NUV4_9CUCU</name>
<comment type="caution">
    <text evidence="2">The sequence shown here is derived from an EMBL/GenBank/DDBJ whole genome shotgun (WGS) entry which is preliminary data.</text>
</comment>
<dbReference type="Proteomes" id="UP001516400">
    <property type="component" value="Unassembled WGS sequence"/>
</dbReference>
<sequence>MSKRQGGLTQAELERLADDLFDEEGDDQCDFDSDDSMKDPDFSIKKRAPGSQLQDSTNYESSENDDDEETQDIQEILHELTLDEALPEENDENREQYEIPNSDIIWSEYVGHHKNFDFTGLRGL</sequence>
<feature type="compositionally biased region" description="Acidic residues" evidence="1">
    <location>
        <begin position="62"/>
        <end position="72"/>
    </location>
</feature>
<feature type="compositionally biased region" description="Acidic residues" evidence="1">
    <location>
        <begin position="19"/>
        <end position="34"/>
    </location>
</feature>